<dbReference type="SUPFAM" id="SSF46785">
    <property type="entry name" value="Winged helix' DNA-binding domain"/>
    <property type="match status" value="1"/>
</dbReference>
<dbReference type="GO" id="GO:0032993">
    <property type="term" value="C:protein-DNA complex"/>
    <property type="evidence" value="ECO:0007669"/>
    <property type="project" value="TreeGrafter"/>
</dbReference>
<dbReference type="InterPro" id="IPR000847">
    <property type="entry name" value="LysR_HTH_N"/>
</dbReference>
<evidence type="ECO:0000256" key="4">
    <source>
        <dbReference type="ARBA" id="ARBA00023163"/>
    </source>
</evidence>
<dbReference type="PANTHER" id="PTHR30346">
    <property type="entry name" value="TRANSCRIPTIONAL DUAL REGULATOR HCAR-RELATED"/>
    <property type="match status" value="1"/>
</dbReference>
<evidence type="ECO:0000313" key="7">
    <source>
        <dbReference type="Proteomes" id="UP000183995"/>
    </source>
</evidence>
<evidence type="ECO:0000256" key="1">
    <source>
        <dbReference type="ARBA" id="ARBA00009437"/>
    </source>
</evidence>
<sequence length="314" mass="34252">MNMKEIEALVTVSKSRSFYEAADALNYTPSVISKYVLRVEKELGVVLFARGSRASSVALTTEGEALMPHFVRMLESFRALHSDAAGLLGARDGLLRIGTGVQTYSPGMDEIMADFILAHPEVRIEQTKLDFESQLHALYSGGQDGIFTLVQHGSHNAETLSSVVEDARVDAFPLVRVDVMYLGISENDPLAALDDAPLPAFRDFAFAFHSDKDILVKAGTMAPFAALSEKAGFPLKSIYLDPRDTSAYYLATQMKIAIPSLRCSVSYPGVKFVRLSDWDACSTSYFLSLKSGRSPALAQFKKSVQAFLAKSRGG</sequence>
<name>A0A1M5WGV4_9FIRM</name>
<evidence type="ECO:0000256" key="3">
    <source>
        <dbReference type="ARBA" id="ARBA00023125"/>
    </source>
</evidence>
<dbReference type="STRING" id="1123282.SAMN02745823_01269"/>
<dbReference type="Gene3D" id="1.10.10.10">
    <property type="entry name" value="Winged helix-like DNA-binding domain superfamily/Winged helix DNA-binding domain"/>
    <property type="match status" value="1"/>
</dbReference>
<protein>
    <submittedName>
        <fullName evidence="6">Regulatory helix-turn-helix protein, lysR family</fullName>
    </submittedName>
</protein>
<keyword evidence="7" id="KW-1185">Reference proteome</keyword>
<keyword evidence="3" id="KW-0238">DNA-binding</keyword>
<dbReference type="InterPro" id="IPR036388">
    <property type="entry name" value="WH-like_DNA-bd_sf"/>
</dbReference>
<evidence type="ECO:0000313" key="6">
    <source>
        <dbReference type="EMBL" id="SHH86761.1"/>
    </source>
</evidence>
<dbReference type="SUPFAM" id="SSF53850">
    <property type="entry name" value="Periplasmic binding protein-like II"/>
    <property type="match status" value="1"/>
</dbReference>
<dbReference type="Proteomes" id="UP000183995">
    <property type="component" value="Unassembled WGS sequence"/>
</dbReference>
<gene>
    <name evidence="6" type="ORF">SAMN02745823_01269</name>
</gene>
<dbReference type="OrthoDB" id="9803714at2"/>
<dbReference type="Gene3D" id="3.40.190.10">
    <property type="entry name" value="Periplasmic binding protein-like II"/>
    <property type="match status" value="2"/>
</dbReference>
<proteinExistence type="inferred from homology"/>
<dbReference type="GO" id="GO:0003700">
    <property type="term" value="F:DNA-binding transcription factor activity"/>
    <property type="evidence" value="ECO:0007669"/>
    <property type="project" value="InterPro"/>
</dbReference>
<keyword evidence="2" id="KW-0805">Transcription regulation</keyword>
<dbReference type="GO" id="GO:0003677">
    <property type="term" value="F:DNA binding"/>
    <property type="evidence" value="ECO:0007669"/>
    <property type="project" value="UniProtKB-KW"/>
</dbReference>
<dbReference type="RefSeq" id="WP_073076815.1">
    <property type="nucleotide sequence ID" value="NZ_FQXV01000003.1"/>
</dbReference>
<evidence type="ECO:0000259" key="5">
    <source>
        <dbReference type="PROSITE" id="PS50931"/>
    </source>
</evidence>
<dbReference type="EMBL" id="FQXV01000003">
    <property type="protein sequence ID" value="SHH86761.1"/>
    <property type="molecule type" value="Genomic_DNA"/>
</dbReference>
<dbReference type="PROSITE" id="PS50931">
    <property type="entry name" value="HTH_LYSR"/>
    <property type="match status" value="1"/>
</dbReference>
<dbReference type="Pfam" id="PF00126">
    <property type="entry name" value="HTH_1"/>
    <property type="match status" value="1"/>
</dbReference>
<keyword evidence="4" id="KW-0804">Transcription</keyword>
<feature type="domain" description="HTH lysR-type" evidence="5">
    <location>
        <begin position="1"/>
        <end position="60"/>
    </location>
</feature>
<evidence type="ECO:0000256" key="2">
    <source>
        <dbReference type="ARBA" id="ARBA00023015"/>
    </source>
</evidence>
<comment type="similarity">
    <text evidence="1">Belongs to the LysR transcriptional regulatory family.</text>
</comment>
<reference evidence="6 7" key="1">
    <citation type="submission" date="2016-11" db="EMBL/GenBank/DDBJ databases">
        <authorList>
            <person name="Jaros S."/>
            <person name="Januszkiewicz K."/>
            <person name="Wedrychowicz H."/>
        </authorList>
    </citation>
    <scope>NUCLEOTIDE SEQUENCE [LARGE SCALE GENOMIC DNA]</scope>
    <source>
        <strain evidence="6 7">DSM 10068</strain>
    </source>
</reference>
<dbReference type="AlphaFoldDB" id="A0A1M5WGV4"/>
<dbReference type="InterPro" id="IPR036390">
    <property type="entry name" value="WH_DNA-bd_sf"/>
</dbReference>
<dbReference type="PANTHER" id="PTHR30346:SF28">
    <property type="entry name" value="HTH-TYPE TRANSCRIPTIONAL REGULATOR CYNR"/>
    <property type="match status" value="1"/>
</dbReference>
<organism evidence="6 7">
    <name type="scientific">Sporobacter termitidis DSM 10068</name>
    <dbReference type="NCBI Taxonomy" id="1123282"/>
    <lineage>
        <taxon>Bacteria</taxon>
        <taxon>Bacillati</taxon>
        <taxon>Bacillota</taxon>
        <taxon>Clostridia</taxon>
        <taxon>Eubacteriales</taxon>
        <taxon>Oscillospiraceae</taxon>
        <taxon>Sporobacter</taxon>
    </lineage>
</organism>
<accession>A0A1M5WGV4</accession>